<evidence type="ECO:0000256" key="1">
    <source>
        <dbReference type="ARBA" id="ARBA00022737"/>
    </source>
</evidence>
<evidence type="ECO:0000313" key="5">
    <source>
        <dbReference type="Proteomes" id="UP000278807"/>
    </source>
</evidence>
<dbReference type="PROSITE" id="PS50297">
    <property type="entry name" value="ANK_REP_REGION"/>
    <property type="match status" value="2"/>
</dbReference>
<gene>
    <name evidence="4" type="ORF">HNAJ_LOCUS9751</name>
</gene>
<dbReference type="AlphaFoldDB" id="A0A0R3TQD7"/>
<dbReference type="PANTHER" id="PTHR24171">
    <property type="entry name" value="ANKYRIN REPEAT DOMAIN-CONTAINING PROTEIN 39-RELATED"/>
    <property type="match status" value="1"/>
</dbReference>
<dbReference type="SMART" id="SM00248">
    <property type="entry name" value="ANK"/>
    <property type="match status" value="2"/>
</dbReference>
<dbReference type="Proteomes" id="UP000278807">
    <property type="component" value="Unassembled WGS sequence"/>
</dbReference>
<evidence type="ECO:0000256" key="2">
    <source>
        <dbReference type="ARBA" id="ARBA00023043"/>
    </source>
</evidence>
<reference evidence="6" key="1">
    <citation type="submission" date="2017-02" db="UniProtKB">
        <authorList>
            <consortium name="WormBaseParasite"/>
        </authorList>
    </citation>
    <scope>IDENTIFICATION</scope>
</reference>
<keyword evidence="1" id="KW-0677">Repeat</keyword>
<sequence length="78" mass="8474">MTEQTTPLHVALRLKDPEIVKMLVDAGADVATETRGKHQPIHLAAKVGDIDIIKLLLDKGAQADAKTRNHPSGLKQDE</sequence>
<reference evidence="4 5" key="2">
    <citation type="submission" date="2018-11" db="EMBL/GenBank/DDBJ databases">
        <authorList>
            <consortium name="Pathogen Informatics"/>
        </authorList>
    </citation>
    <scope>NUCLEOTIDE SEQUENCE [LARGE SCALE GENOMIC DNA]</scope>
</reference>
<proteinExistence type="predicted"/>
<dbReference type="Gene3D" id="1.25.40.20">
    <property type="entry name" value="Ankyrin repeat-containing domain"/>
    <property type="match status" value="1"/>
</dbReference>
<dbReference type="InterPro" id="IPR036770">
    <property type="entry name" value="Ankyrin_rpt-contain_sf"/>
</dbReference>
<keyword evidence="2 3" id="KW-0040">ANK repeat</keyword>
<evidence type="ECO:0000313" key="6">
    <source>
        <dbReference type="WBParaSite" id="HNAJ_0000975601-mRNA-1"/>
    </source>
</evidence>
<dbReference type="Pfam" id="PF12796">
    <property type="entry name" value="Ank_2"/>
    <property type="match status" value="1"/>
</dbReference>
<accession>A0A0R3TQD7</accession>
<dbReference type="SUPFAM" id="SSF48403">
    <property type="entry name" value="Ankyrin repeat"/>
    <property type="match status" value="1"/>
</dbReference>
<protein>
    <submittedName>
        <fullName evidence="6">ANK_REP_REGION domain-containing protein</fullName>
    </submittedName>
</protein>
<dbReference type="STRING" id="102285.A0A0R3TQD7"/>
<dbReference type="EMBL" id="UZAE01012735">
    <property type="protein sequence ID" value="VDO06405.1"/>
    <property type="molecule type" value="Genomic_DNA"/>
</dbReference>
<dbReference type="InterPro" id="IPR002110">
    <property type="entry name" value="Ankyrin_rpt"/>
</dbReference>
<evidence type="ECO:0000256" key="3">
    <source>
        <dbReference type="PROSITE-ProRule" id="PRU00023"/>
    </source>
</evidence>
<feature type="repeat" description="ANK" evidence="3">
    <location>
        <begin position="3"/>
        <end position="35"/>
    </location>
</feature>
<dbReference type="WBParaSite" id="HNAJ_0000975601-mRNA-1">
    <property type="protein sequence ID" value="HNAJ_0000975601-mRNA-1"/>
    <property type="gene ID" value="HNAJ_0000975601"/>
</dbReference>
<organism evidence="6">
    <name type="scientific">Rodentolepis nana</name>
    <name type="common">Dwarf tapeworm</name>
    <name type="synonym">Hymenolepis nana</name>
    <dbReference type="NCBI Taxonomy" id="102285"/>
    <lineage>
        <taxon>Eukaryota</taxon>
        <taxon>Metazoa</taxon>
        <taxon>Spiralia</taxon>
        <taxon>Lophotrochozoa</taxon>
        <taxon>Platyhelminthes</taxon>
        <taxon>Cestoda</taxon>
        <taxon>Eucestoda</taxon>
        <taxon>Cyclophyllidea</taxon>
        <taxon>Hymenolepididae</taxon>
        <taxon>Rodentolepis</taxon>
    </lineage>
</organism>
<dbReference type="OrthoDB" id="6153949at2759"/>
<feature type="repeat" description="ANK" evidence="3">
    <location>
        <begin position="36"/>
        <end position="68"/>
    </location>
</feature>
<evidence type="ECO:0000313" key="4">
    <source>
        <dbReference type="EMBL" id="VDO06405.1"/>
    </source>
</evidence>
<dbReference type="PROSITE" id="PS50088">
    <property type="entry name" value="ANK_REPEAT"/>
    <property type="match status" value="2"/>
</dbReference>
<keyword evidence="5" id="KW-1185">Reference proteome</keyword>
<name>A0A0R3TQD7_RODNA</name>